<proteinExistence type="predicted"/>
<dbReference type="SMART" id="SM01126">
    <property type="entry name" value="DDE_Tnp_IS1595"/>
    <property type="match status" value="1"/>
</dbReference>
<dbReference type="WBParaSite" id="TMUE_1000004283.1">
    <property type="protein sequence ID" value="TMUE_1000004283.1"/>
    <property type="gene ID" value="WBGene00294374"/>
</dbReference>
<dbReference type="PANTHER" id="PTHR47163:SF2">
    <property type="entry name" value="SI:DKEY-17M8.2"/>
    <property type="match status" value="1"/>
</dbReference>
<dbReference type="AlphaFoldDB" id="A0A5S6QAR2"/>
<name>A0A5S6QAR2_TRIMR</name>
<feature type="domain" description="ISXO2-like transposase" evidence="1">
    <location>
        <begin position="54"/>
        <end position="190"/>
    </location>
</feature>
<keyword evidence="2" id="KW-1185">Reference proteome</keyword>
<dbReference type="InterPro" id="IPR024445">
    <property type="entry name" value="Tnp_ISXO2-like"/>
</dbReference>
<sequence>MRHSAKGYTKFQGHRLDCRTVATFICSRSHRIEQKFYCGLREEAAESLLKDPPVIGGPGFTAEVDETVFSRRMFQRGRTYPLQWVFGDVCRETVEYFLVSVGDRDSQTVIPLMRRYIGPNRTVVTDSRGGDHGLSGLLHLFDGESLPPAEVHSQTVESLRAPVNQPNNHWRVTHRSMLNSYLCEFMWRWKLCPHEDPLDKIVESIAAYCPPQ</sequence>
<evidence type="ECO:0000313" key="2">
    <source>
        <dbReference type="Proteomes" id="UP000046395"/>
    </source>
</evidence>
<evidence type="ECO:0000259" key="1">
    <source>
        <dbReference type="SMART" id="SM01126"/>
    </source>
</evidence>
<reference evidence="3" key="1">
    <citation type="submission" date="2019-12" db="UniProtKB">
        <authorList>
            <consortium name="WormBaseParasite"/>
        </authorList>
    </citation>
    <scope>IDENTIFICATION</scope>
</reference>
<organism evidence="2 3">
    <name type="scientific">Trichuris muris</name>
    <name type="common">Mouse whipworm</name>
    <dbReference type="NCBI Taxonomy" id="70415"/>
    <lineage>
        <taxon>Eukaryota</taxon>
        <taxon>Metazoa</taxon>
        <taxon>Ecdysozoa</taxon>
        <taxon>Nematoda</taxon>
        <taxon>Enoplea</taxon>
        <taxon>Dorylaimia</taxon>
        <taxon>Trichinellida</taxon>
        <taxon>Trichuridae</taxon>
        <taxon>Trichuris</taxon>
    </lineage>
</organism>
<protein>
    <submittedName>
        <fullName evidence="3">DDE_Tnp_IS1595 domain-containing protein</fullName>
    </submittedName>
</protein>
<accession>A0A5S6QAR2</accession>
<evidence type="ECO:0000313" key="3">
    <source>
        <dbReference type="WBParaSite" id="TMUE_1000004283.1"/>
    </source>
</evidence>
<dbReference type="PANTHER" id="PTHR47163">
    <property type="entry name" value="DDE_TNP_IS1595 DOMAIN-CONTAINING PROTEIN"/>
    <property type="match status" value="1"/>
</dbReference>
<dbReference type="Proteomes" id="UP000046395">
    <property type="component" value="Unassembled WGS sequence"/>
</dbReference>
<dbReference type="InterPro" id="IPR053164">
    <property type="entry name" value="IS1016-like_transposase"/>
</dbReference>